<name>A0A8S5QYA1_9CAUD</name>
<accession>A0A8S5QYA1</accession>
<organism evidence="1">
    <name type="scientific">Siphoviridae sp. ctcj91</name>
    <dbReference type="NCBI Taxonomy" id="2826395"/>
    <lineage>
        <taxon>Viruses</taxon>
        <taxon>Duplodnaviria</taxon>
        <taxon>Heunggongvirae</taxon>
        <taxon>Uroviricota</taxon>
        <taxon>Caudoviricetes</taxon>
    </lineage>
</organism>
<protein>
    <submittedName>
        <fullName evidence="1">Uncharacterized protein</fullName>
    </submittedName>
</protein>
<sequence length="102" mass="11610">MGDKIYKITLTDGTVINDLKLNGNNFISSTEIEESIFDGNLLTVTINDGEKDELHTNMELVQISKVGSEYWFVLRDIPETELAFIKMQSDIEYVAMMSEIEL</sequence>
<proteinExistence type="predicted"/>
<evidence type="ECO:0000313" key="1">
    <source>
        <dbReference type="EMBL" id="DAE23733.1"/>
    </source>
</evidence>
<dbReference type="EMBL" id="BK015758">
    <property type="protein sequence ID" value="DAE23733.1"/>
    <property type="molecule type" value="Genomic_DNA"/>
</dbReference>
<reference evidence="1" key="1">
    <citation type="journal article" date="2021" name="Proc. Natl. Acad. Sci. U.S.A.">
        <title>A Catalog of Tens of Thousands of Viruses from Human Metagenomes Reveals Hidden Associations with Chronic Diseases.</title>
        <authorList>
            <person name="Tisza M.J."/>
            <person name="Buck C.B."/>
        </authorList>
    </citation>
    <scope>NUCLEOTIDE SEQUENCE</scope>
    <source>
        <strain evidence="1">Ctcj91</strain>
    </source>
</reference>